<feature type="transmembrane region" description="Helical" evidence="6">
    <location>
        <begin position="53"/>
        <end position="74"/>
    </location>
</feature>
<evidence type="ECO:0000256" key="5">
    <source>
        <dbReference type="PROSITE-ProRule" id="PRU00703"/>
    </source>
</evidence>
<evidence type="ECO:0000259" key="7">
    <source>
        <dbReference type="PROSITE" id="PS50850"/>
    </source>
</evidence>
<feature type="transmembrane region" description="Helical" evidence="6">
    <location>
        <begin position="246"/>
        <end position="265"/>
    </location>
</feature>
<feature type="transmembrane region" description="Helical" evidence="6">
    <location>
        <begin position="112"/>
        <end position="133"/>
    </location>
</feature>
<feature type="domain" description="Major facilitator superfamily (MFS) profile" evidence="7">
    <location>
        <begin position="15"/>
        <end position="388"/>
    </location>
</feature>
<dbReference type="Proteomes" id="UP000658733">
    <property type="component" value="Unassembled WGS sequence"/>
</dbReference>
<feature type="transmembrane region" description="Helical" evidence="6">
    <location>
        <begin position="12"/>
        <end position="33"/>
    </location>
</feature>
<feature type="domain" description="CBS" evidence="8">
    <location>
        <begin position="507"/>
        <end position="564"/>
    </location>
</feature>
<comment type="caution">
    <text evidence="9">The sequence shown here is derived from an EMBL/GenBank/DDBJ whole genome shotgun (WGS) entry which is preliminary data.</text>
</comment>
<keyword evidence="4 6" id="KW-0472">Membrane</keyword>
<dbReference type="InterPro" id="IPR011701">
    <property type="entry name" value="MFS"/>
</dbReference>
<dbReference type="InterPro" id="IPR053200">
    <property type="entry name" value="YfmO-like"/>
</dbReference>
<dbReference type="Gene3D" id="1.20.1250.20">
    <property type="entry name" value="MFS general substrate transporter like domains"/>
    <property type="match status" value="1"/>
</dbReference>
<evidence type="ECO:0000259" key="8">
    <source>
        <dbReference type="PROSITE" id="PS51371"/>
    </source>
</evidence>
<dbReference type="Pfam" id="PF07690">
    <property type="entry name" value="MFS_1"/>
    <property type="match status" value="1"/>
</dbReference>
<evidence type="ECO:0000313" key="9">
    <source>
        <dbReference type="EMBL" id="MBF4468923.1"/>
    </source>
</evidence>
<dbReference type="PROSITE" id="PS51371">
    <property type="entry name" value="CBS"/>
    <property type="match status" value="2"/>
</dbReference>
<dbReference type="SUPFAM" id="SSF54631">
    <property type="entry name" value="CBS-domain pair"/>
    <property type="match status" value="1"/>
</dbReference>
<dbReference type="InterPro" id="IPR046342">
    <property type="entry name" value="CBS_dom_sf"/>
</dbReference>
<dbReference type="PRINTS" id="PR01035">
    <property type="entry name" value="TCRTETA"/>
</dbReference>
<dbReference type="SUPFAM" id="SSF103473">
    <property type="entry name" value="MFS general substrate transporter"/>
    <property type="match status" value="1"/>
</dbReference>
<dbReference type="InterPro" id="IPR001958">
    <property type="entry name" value="Tet-R_TetA/multi-R_MdtG-like"/>
</dbReference>
<sequence length="565" mass="61175">MSSNESIKNEGLPSSVWLLFIAIITALMGMGLIGPVLPTLSTQLGASPSEVTLLYSSYNIVMAIGALITGVISTRLGLKKALLIGIIIIGVFAAIAGFATNIWTIIGLRGIWALGSSLFFATGLAAMVTVAGVSKTKSIVLFEAAVGIGVAAGPLIGGILGQFSWRYPFIGIGVMMVIVFLLLFTKLPNVKEDLGTKSNTSLKEPFRAMKNRSIAVLGIANSLYNFGFFTLLAYSPLILGLNPFNIGLIFLGWGILLGISSYFIAPRLEKTFGTIKSLYVMLILFTILLLVMGIFTSDLLIISGCIIISGLLFGNSNSLFTNAVMTTSPVEASTTSAAFSFLRMIGGAIAPFLAGILAELYAPNIPFIVGSCFVVSSIIVIVLNRNYIYPKSKIKSEKPEQTLPKQTLSKQTLKVKDFMISNVISIHPAAEIKDLLKLFSKHNIGGVPVVNDQNKLIGMVSDGDIIRYLAPKDYSAHDFIYNILIEEGESEQEVLNNKITDSIDSLITKRKLYYLNDNDTLEKAIQILSQNEFKKLPVLDSNKHVIGIISRGDINNILMKMLAHR</sequence>
<dbReference type="GO" id="GO:0016020">
    <property type="term" value="C:membrane"/>
    <property type="evidence" value="ECO:0007669"/>
    <property type="project" value="UniProtKB-SubCell"/>
</dbReference>
<organism evidence="9 10">
    <name type="scientific">Methanobrevibacter arboriphilus</name>
    <dbReference type="NCBI Taxonomy" id="39441"/>
    <lineage>
        <taxon>Archaea</taxon>
        <taxon>Methanobacteriati</taxon>
        <taxon>Methanobacteriota</taxon>
        <taxon>Methanomada group</taxon>
        <taxon>Methanobacteria</taxon>
        <taxon>Methanobacteriales</taxon>
        <taxon>Methanobacteriaceae</taxon>
        <taxon>Methanobrevibacter</taxon>
    </lineage>
</organism>
<dbReference type="AlphaFoldDB" id="A0A843AG97"/>
<keyword evidence="5" id="KW-0129">CBS domain</keyword>
<feature type="transmembrane region" description="Helical" evidence="6">
    <location>
        <begin position="277"/>
        <end position="295"/>
    </location>
</feature>
<dbReference type="RefSeq" id="WP_081720058.1">
    <property type="nucleotide sequence ID" value="NZ_JADIIN010000047.1"/>
</dbReference>
<dbReference type="PANTHER" id="PTHR43683:SF1">
    <property type="entry name" value="MULTIDRUG EFFLUX PROTEIN YFMO"/>
    <property type="match status" value="1"/>
</dbReference>
<dbReference type="GO" id="GO:0022857">
    <property type="term" value="F:transmembrane transporter activity"/>
    <property type="evidence" value="ECO:0007669"/>
    <property type="project" value="InterPro"/>
</dbReference>
<evidence type="ECO:0000256" key="1">
    <source>
        <dbReference type="ARBA" id="ARBA00004141"/>
    </source>
</evidence>
<feature type="transmembrane region" description="Helical" evidence="6">
    <location>
        <begin position="214"/>
        <end position="234"/>
    </location>
</feature>
<feature type="transmembrane region" description="Helical" evidence="6">
    <location>
        <begin position="367"/>
        <end position="388"/>
    </location>
</feature>
<evidence type="ECO:0000256" key="3">
    <source>
        <dbReference type="ARBA" id="ARBA00022989"/>
    </source>
</evidence>
<name>A0A843AG97_METAZ</name>
<dbReference type="PROSITE" id="PS50850">
    <property type="entry name" value="MFS"/>
    <property type="match status" value="1"/>
</dbReference>
<dbReference type="Pfam" id="PF00571">
    <property type="entry name" value="CBS"/>
    <property type="match status" value="2"/>
</dbReference>
<evidence type="ECO:0000313" key="10">
    <source>
        <dbReference type="Proteomes" id="UP000658733"/>
    </source>
</evidence>
<keyword evidence="3 6" id="KW-1133">Transmembrane helix</keyword>
<evidence type="ECO:0000256" key="6">
    <source>
        <dbReference type="SAM" id="Phobius"/>
    </source>
</evidence>
<keyword evidence="2 6" id="KW-0812">Transmembrane</keyword>
<comment type="subcellular location">
    <subcellularLocation>
        <location evidence="1">Membrane</location>
        <topology evidence="1">Multi-pass membrane protein</topology>
    </subcellularLocation>
</comment>
<dbReference type="SMART" id="SM00116">
    <property type="entry name" value="CBS"/>
    <property type="match status" value="2"/>
</dbReference>
<accession>A0A843AG97</accession>
<reference evidence="9" key="1">
    <citation type="submission" date="2020-10" db="EMBL/GenBank/DDBJ databases">
        <title>Dehalococcoides mccartyi of a TCE/Cr reducing biochatode.</title>
        <authorList>
            <person name="Matturro B."/>
        </authorList>
    </citation>
    <scope>NUCLEOTIDE SEQUENCE</scope>
    <source>
        <strain evidence="9">Bin4</strain>
    </source>
</reference>
<dbReference type="EMBL" id="JADIIN010000047">
    <property type="protein sequence ID" value="MBF4468923.1"/>
    <property type="molecule type" value="Genomic_DNA"/>
</dbReference>
<feature type="transmembrane region" description="Helical" evidence="6">
    <location>
        <begin position="140"/>
        <end position="161"/>
    </location>
</feature>
<proteinExistence type="predicted"/>
<dbReference type="InterPro" id="IPR036259">
    <property type="entry name" value="MFS_trans_sf"/>
</dbReference>
<evidence type="ECO:0000256" key="4">
    <source>
        <dbReference type="ARBA" id="ARBA00023136"/>
    </source>
</evidence>
<dbReference type="PANTHER" id="PTHR43683">
    <property type="entry name" value="MULTIDRUG EFFLUX PROTEIN YFMO"/>
    <property type="match status" value="1"/>
</dbReference>
<feature type="domain" description="CBS" evidence="8">
    <location>
        <begin position="419"/>
        <end position="479"/>
    </location>
</feature>
<gene>
    <name evidence="9" type="ORF">ISP01_05905</name>
</gene>
<feature type="transmembrane region" description="Helical" evidence="6">
    <location>
        <begin position="81"/>
        <end position="106"/>
    </location>
</feature>
<dbReference type="InterPro" id="IPR020846">
    <property type="entry name" value="MFS_dom"/>
</dbReference>
<feature type="transmembrane region" description="Helical" evidence="6">
    <location>
        <begin position="341"/>
        <end position="361"/>
    </location>
</feature>
<protein>
    <submittedName>
        <fullName evidence="9">MFS transporter</fullName>
    </submittedName>
</protein>
<dbReference type="CDD" id="cd17474">
    <property type="entry name" value="MFS_YfmO_like"/>
    <property type="match status" value="1"/>
</dbReference>
<feature type="transmembrane region" description="Helical" evidence="6">
    <location>
        <begin position="167"/>
        <end position="184"/>
    </location>
</feature>
<feature type="transmembrane region" description="Helical" evidence="6">
    <location>
        <begin position="301"/>
        <end position="320"/>
    </location>
</feature>
<evidence type="ECO:0000256" key="2">
    <source>
        <dbReference type="ARBA" id="ARBA00022692"/>
    </source>
</evidence>
<dbReference type="Gene3D" id="3.10.580.10">
    <property type="entry name" value="CBS-domain"/>
    <property type="match status" value="1"/>
</dbReference>
<dbReference type="InterPro" id="IPR000644">
    <property type="entry name" value="CBS_dom"/>
</dbReference>